<dbReference type="EMBL" id="JAVFHQ010000062">
    <property type="protein sequence ID" value="KAK4540708.1"/>
    <property type="molecule type" value="Genomic_DNA"/>
</dbReference>
<comment type="caution">
    <text evidence="2">The sequence shown here is derived from an EMBL/GenBank/DDBJ whole genome shotgun (WGS) entry which is preliminary data.</text>
</comment>
<evidence type="ECO:0000313" key="3">
    <source>
        <dbReference type="Proteomes" id="UP001324427"/>
    </source>
</evidence>
<dbReference type="InterPro" id="IPR003673">
    <property type="entry name" value="CoA-Trfase_fam_III"/>
</dbReference>
<dbReference type="InterPro" id="IPR023606">
    <property type="entry name" value="CoA-Trfase_III_dom_1_sf"/>
</dbReference>
<gene>
    <name evidence="2" type="ORF">LTR36_008923</name>
</gene>
<evidence type="ECO:0000256" key="1">
    <source>
        <dbReference type="ARBA" id="ARBA00008383"/>
    </source>
</evidence>
<comment type="similarity">
    <text evidence="1">Belongs to the CoA-transferase III family.</text>
</comment>
<dbReference type="InterPro" id="IPR052985">
    <property type="entry name" value="CoA-trans_III_biosynth/detox"/>
</dbReference>
<dbReference type="AlphaFoldDB" id="A0AAV9J7M8"/>
<dbReference type="SUPFAM" id="SSF89796">
    <property type="entry name" value="CoA-transferase family III (CaiB/BaiF)"/>
    <property type="match status" value="2"/>
</dbReference>
<dbReference type="PANTHER" id="PTHR48229:SF1">
    <property type="entry name" value="ALPHA METHYLACYL-COA RACEMASE-RELATED"/>
    <property type="match status" value="1"/>
</dbReference>
<name>A0AAV9J7M8_9PEZI</name>
<evidence type="ECO:0000313" key="2">
    <source>
        <dbReference type="EMBL" id="KAK4540708.1"/>
    </source>
</evidence>
<accession>A0AAV9J7M8</accession>
<dbReference type="GO" id="GO:0003824">
    <property type="term" value="F:catalytic activity"/>
    <property type="evidence" value="ECO:0007669"/>
    <property type="project" value="InterPro"/>
</dbReference>
<dbReference type="Proteomes" id="UP001324427">
    <property type="component" value="Unassembled WGS sequence"/>
</dbReference>
<organism evidence="2 3">
    <name type="scientific">Oleoguttula mirabilis</name>
    <dbReference type="NCBI Taxonomy" id="1507867"/>
    <lineage>
        <taxon>Eukaryota</taxon>
        <taxon>Fungi</taxon>
        <taxon>Dikarya</taxon>
        <taxon>Ascomycota</taxon>
        <taxon>Pezizomycotina</taxon>
        <taxon>Dothideomycetes</taxon>
        <taxon>Dothideomycetidae</taxon>
        <taxon>Mycosphaerellales</taxon>
        <taxon>Teratosphaeriaceae</taxon>
        <taxon>Oleoguttula</taxon>
    </lineage>
</organism>
<dbReference type="Pfam" id="PF02515">
    <property type="entry name" value="CoA_transf_3"/>
    <property type="match status" value="1"/>
</dbReference>
<dbReference type="Gene3D" id="3.40.50.10540">
    <property type="entry name" value="Crotonobetainyl-coa:carnitine coa-transferase, domain 1"/>
    <property type="match status" value="1"/>
</dbReference>
<protein>
    <submittedName>
        <fullName evidence="2">Uncharacterized protein</fullName>
    </submittedName>
</protein>
<dbReference type="PANTHER" id="PTHR48229">
    <property type="entry name" value="CAIB/BAIF FAMILY ENZYME (AFU_ORTHOLOGUE AFUA_1G05360)-RELATED"/>
    <property type="match status" value="1"/>
</dbReference>
<keyword evidence="3" id="KW-1185">Reference proteome</keyword>
<proteinExistence type="inferred from homology"/>
<reference evidence="2 3" key="1">
    <citation type="submission" date="2021-11" db="EMBL/GenBank/DDBJ databases">
        <title>Black yeast isolated from Biological Soil Crust.</title>
        <authorList>
            <person name="Kurbessoian T."/>
        </authorList>
    </citation>
    <scope>NUCLEOTIDE SEQUENCE [LARGE SCALE GENOMIC DNA]</scope>
    <source>
        <strain evidence="2 3">CCFEE 5522</strain>
    </source>
</reference>
<sequence>MAQHETTEGGYGPGTYVDTSFTPLPQECRRLLKYFAQITPGFTQDDDVLNDVDFVGNELPILPGPLKAQAMSAVLHAMCGLVGREISEMRGVETGKITINTDQAGLYPASASLVSINGKTMNDMAQDPAILAAATNLEHGALMKNPMHLRAWSIYPTKDAKVWYQIMSNLDAPGFLKAYGMDSEAPVKSNDEAYDLMKAEFSKYSAGELETKNVEHGFCGQTCYTPQQWRKTLMGKRLAGHPIFNVTRARGIRDLPPVPFPFMPADKRPLAGVKIVELARVIAAPALGAVLSSFGAEVVKVESPDLPDPNALQMSLTAGKYTCPLDLNKEEDRQRLHKLLEDADVVVQAFRRRSLERKGFGLEDLLDMANKRGKGVVYLDLTCYGPDGTYSERPGFQQIADAASGCSYVCGRAYGFGEGVSVLPSLPVADMLTGAAGALDVMLALRDRARHGGSYHCDAALTAIDTIQLEPEFGLYSPDIVKRIQDVHGFAPMTPDLHVSDLLFVVIKAWAETTDVLKRKEFFAHFEESPFGKDHVILAPLVRYGNAEVSPYWTHSPVPYCQHPEVQWAS</sequence>